<evidence type="ECO:0000313" key="3">
    <source>
        <dbReference type="Proteomes" id="UP000319143"/>
    </source>
</evidence>
<name>A0A5C6DJF4_9BACT</name>
<feature type="compositionally biased region" description="Polar residues" evidence="1">
    <location>
        <begin position="66"/>
        <end position="82"/>
    </location>
</feature>
<feature type="region of interest" description="Disordered" evidence="1">
    <location>
        <begin position="30"/>
        <end position="82"/>
    </location>
</feature>
<evidence type="ECO:0000256" key="1">
    <source>
        <dbReference type="SAM" id="MobiDB-lite"/>
    </source>
</evidence>
<keyword evidence="3" id="KW-1185">Reference proteome</keyword>
<sequence>MRTIRDKGLPFFDWTKTELRQVTNDNSVINMRKKGSPVPVGSQLESGRLSGWLTPDDHFRDRERSVPNQLDSNFATAQASRL</sequence>
<accession>A0A5C6DJF4</accession>
<comment type="caution">
    <text evidence="2">The sequence shown here is derived from an EMBL/GenBank/DDBJ whole genome shotgun (WGS) entry which is preliminary data.</text>
</comment>
<proteinExistence type="predicted"/>
<protein>
    <submittedName>
        <fullName evidence="2">Uncharacterized protein</fullName>
    </submittedName>
</protein>
<dbReference type="EMBL" id="SJPV01000006">
    <property type="protein sequence ID" value="TWU36037.1"/>
    <property type="molecule type" value="Genomic_DNA"/>
</dbReference>
<reference evidence="2 3" key="1">
    <citation type="submission" date="2019-02" db="EMBL/GenBank/DDBJ databases">
        <title>Deep-cultivation of Planctomycetes and their phenomic and genomic characterization uncovers novel biology.</title>
        <authorList>
            <person name="Wiegand S."/>
            <person name="Jogler M."/>
            <person name="Boedeker C."/>
            <person name="Pinto D."/>
            <person name="Vollmers J."/>
            <person name="Rivas-Marin E."/>
            <person name="Kohn T."/>
            <person name="Peeters S.H."/>
            <person name="Heuer A."/>
            <person name="Rast P."/>
            <person name="Oberbeckmann S."/>
            <person name="Bunk B."/>
            <person name="Jeske O."/>
            <person name="Meyerdierks A."/>
            <person name="Storesund J.E."/>
            <person name="Kallscheuer N."/>
            <person name="Luecker S."/>
            <person name="Lage O.M."/>
            <person name="Pohl T."/>
            <person name="Merkel B.J."/>
            <person name="Hornburger P."/>
            <person name="Mueller R.-W."/>
            <person name="Bruemmer F."/>
            <person name="Labrenz M."/>
            <person name="Spormann A.M."/>
            <person name="Op Den Camp H."/>
            <person name="Overmann J."/>
            <person name="Amann R."/>
            <person name="Jetten M.S.M."/>
            <person name="Mascher T."/>
            <person name="Medema M.H."/>
            <person name="Devos D.P."/>
            <person name="Kaster A.-K."/>
            <person name="Ovreas L."/>
            <person name="Rohde M."/>
            <person name="Galperin M.Y."/>
            <person name="Jogler C."/>
        </authorList>
    </citation>
    <scope>NUCLEOTIDE SEQUENCE [LARGE SCALE GENOMIC DNA]</scope>
    <source>
        <strain evidence="2 3">Poly41</strain>
    </source>
</reference>
<gene>
    <name evidence="2" type="ORF">Poly41_37900</name>
</gene>
<evidence type="ECO:0000313" key="2">
    <source>
        <dbReference type="EMBL" id="TWU36037.1"/>
    </source>
</evidence>
<feature type="compositionally biased region" description="Basic and acidic residues" evidence="1">
    <location>
        <begin position="55"/>
        <end position="65"/>
    </location>
</feature>
<organism evidence="2 3">
    <name type="scientific">Novipirellula artificiosorum</name>
    <dbReference type="NCBI Taxonomy" id="2528016"/>
    <lineage>
        <taxon>Bacteria</taxon>
        <taxon>Pseudomonadati</taxon>
        <taxon>Planctomycetota</taxon>
        <taxon>Planctomycetia</taxon>
        <taxon>Pirellulales</taxon>
        <taxon>Pirellulaceae</taxon>
        <taxon>Novipirellula</taxon>
    </lineage>
</organism>
<dbReference type="AlphaFoldDB" id="A0A5C6DJF4"/>
<dbReference type="Proteomes" id="UP000319143">
    <property type="component" value="Unassembled WGS sequence"/>
</dbReference>